<feature type="domain" description="Helicase C-terminal" evidence="10">
    <location>
        <begin position="381"/>
        <end position="529"/>
    </location>
</feature>
<evidence type="ECO:0000256" key="1">
    <source>
        <dbReference type="ARBA" id="ARBA00022741"/>
    </source>
</evidence>
<feature type="domain" description="DEAD-box RNA helicase Q" evidence="11">
    <location>
        <begin position="118"/>
        <end position="146"/>
    </location>
</feature>
<dbReference type="GO" id="GO:0003724">
    <property type="term" value="F:RNA helicase activity"/>
    <property type="evidence" value="ECO:0007669"/>
    <property type="project" value="UniProtKB-EC"/>
</dbReference>
<evidence type="ECO:0000256" key="6">
    <source>
        <dbReference type="PROSITE-ProRule" id="PRU00552"/>
    </source>
</evidence>
<proteinExistence type="inferred from homology"/>
<dbReference type="InterPro" id="IPR014001">
    <property type="entry name" value="Helicase_ATP-bd"/>
</dbReference>
<evidence type="ECO:0000256" key="2">
    <source>
        <dbReference type="ARBA" id="ARBA00022801"/>
    </source>
</evidence>
<evidence type="ECO:0000256" key="7">
    <source>
        <dbReference type="RuleBase" id="RU365068"/>
    </source>
</evidence>
<reference evidence="13" key="1">
    <citation type="submission" date="2017-02" db="UniProtKB">
        <authorList>
            <consortium name="WormBaseParasite"/>
        </authorList>
    </citation>
    <scope>IDENTIFICATION</scope>
</reference>
<dbReference type="CDD" id="cd00268">
    <property type="entry name" value="DEADc"/>
    <property type="match status" value="1"/>
</dbReference>
<dbReference type="SMART" id="SM00490">
    <property type="entry name" value="HELICc"/>
    <property type="match status" value="1"/>
</dbReference>
<feature type="region of interest" description="Disordered" evidence="8">
    <location>
        <begin position="1"/>
        <end position="67"/>
    </location>
</feature>
<dbReference type="PANTHER" id="PTHR24031">
    <property type="entry name" value="RNA HELICASE"/>
    <property type="match status" value="1"/>
</dbReference>
<accession>A0A0N5BAJ7</accession>
<dbReference type="WBParaSite" id="SPAL_0000306400.1">
    <property type="protein sequence ID" value="SPAL_0000306400.1"/>
    <property type="gene ID" value="SPAL_0000306400"/>
</dbReference>
<dbReference type="SMART" id="SM00487">
    <property type="entry name" value="DEXDc"/>
    <property type="match status" value="1"/>
</dbReference>
<dbReference type="Proteomes" id="UP000046392">
    <property type="component" value="Unplaced"/>
</dbReference>
<feature type="compositionally biased region" description="Basic and acidic residues" evidence="8">
    <location>
        <begin position="1"/>
        <end position="15"/>
    </location>
</feature>
<dbReference type="InterPro" id="IPR027417">
    <property type="entry name" value="P-loop_NTPase"/>
</dbReference>
<keyword evidence="5 7" id="KW-0694">RNA-binding</keyword>
<evidence type="ECO:0000259" key="9">
    <source>
        <dbReference type="PROSITE" id="PS51192"/>
    </source>
</evidence>
<sequence>MSVFSDYRKFPRVDSQDPDELSFASLSLERPPKVKRNENNPRNVFGQSYRFSSNNNERPKGRSFNESRELHIPKRKECTEISENRKSYIQKNLSDSCDIPPNEIISSYKFNNDKELANSWETSGLDPVLCKNIQIAAYKRPREIQKRVIPLMLKGQNLQVSARTGCGKTVSYIIPIIHQVSASKSKDGYKETPQSPFAIIIVPSKELAFQVSDRILKLTTGLNVSCSRVVGGYNFNYNMAEVCQGCDIVVGTLGRLRKMLEGSQIRLNSLRYFIIDECDHFVIDDHSQELTNIMEFMRSCSPSLDIQVSVFMSVSSPKVSSFLEKYTGRDFEKIKEFHHVQYSQVDFYYNPNIIHKMYFVKERKEKPEKLLELIRIIRASDVTKGDVPCTRIVIFTDTILWCKQLTSYICMTMSNVQCNEFNGNLSSLRREQYLEEFQKTSSDIQILVSTDLLSRGIDIYSLNHVINYDLPEHFESFHHRIGRVGRINKGYAYTLIDESDNYDCSQVPNIINLLDNVGQLTEPIQQKLDSMYKSINP</sequence>
<dbReference type="Pfam" id="PF00270">
    <property type="entry name" value="DEAD"/>
    <property type="match status" value="1"/>
</dbReference>
<feature type="compositionally biased region" description="Basic and acidic residues" evidence="8">
    <location>
        <begin position="57"/>
        <end position="67"/>
    </location>
</feature>
<organism evidence="12 13">
    <name type="scientific">Strongyloides papillosus</name>
    <name type="common">Intestinal threadworm</name>
    <dbReference type="NCBI Taxonomy" id="174720"/>
    <lineage>
        <taxon>Eukaryota</taxon>
        <taxon>Metazoa</taxon>
        <taxon>Ecdysozoa</taxon>
        <taxon>Nematoda</taxon>
        <taxon>Chromadorea</taxon>
        <taxon>Rhabditida</taxon>
        <taxon>Tylenchina</taxon>
        <taxon>Panagrolaimomorpha</taxon>
        <taxon>Strongyloidoidea</taxon>
        <taxon>Strongyloididae</taxon>
        <taxon>Strongyloides</taxon>
    </lineage>
</organism>
<dbReference type="STRING" id="174720.A0A0N5BAJ7"/>
<dbReference type="GO" id="GO:0003723">
    <property type="term" value="F:RNA binding"/>
    <property type="evidence" value="ECO:0007669"/>
    <property type="project" value="UniProtKB-UniRule"/>
</dbReference>
<dbReference type="AlphaFoldDB" id="A0A0N5BAJ7"/>
<comment type="domain">
    <text evidence="7">The Q motif is unique to and characteristic of the DEAD box family of RNA helicases and controls ATP binding and hydrolysis.</text>
</comment>
<comment type="similarity">
    <text evidence="7">Belongs to the DEAD box helicase family.</text>
</comment>
<feature type="short sequence motif" description="Q motif" evidence="6">
    <location>
        <begin position="118"/>
        <end position="146"/>
    </location>
</feature>
<dbReference type="Gene3D" id="3.40.50.300">
    <property type="entry name" value="P-loop containing nucleotide triphosphate hydrolases"/>
    <property type="match status" value="2"/>
</dbReference>
<dbReference type="PROSITE" id="PS51195">
    <property type="entry name" value="Q_MOTIF"/>
    <property type="match status" value="1"/>
</dbReference>
<evidence type="ECO:0000313" key="12">
    <source>
        <dbReference type="Proteomes" id="UP000046392"/>
    </source>
</evidence>
<dbReference type="PROSITE" id="PS51194">
    <property type="entry name" value="HELICASE_CTER"/>
    <property type="match status" value="1"/>
</dbReference>
<feature type="compositionally biased region" description="Polar residues" evidence="8">
    <location>
        <begin position="40"/>
        <end position="56"/>
    </location>
</feature>
<dbReference type="SUPFAM" id="SSF52540">
    <property type="entry name" value="P-loop containing nucleoside triphosphate hydrolases"/>
    <property type="match status" value="1"/>
</dbReference>
<dbReference type="InterPro" id="IPR044742">
    <property type="entry name" value="DEAD/DEAH_RhlB"/>
</dbReference>
<dbReference type="InterPro" id="IPR011545">
    <property type="entry name" value="DEAD/DEAH_box_helicase_dom"/>
</dbReference>
<evidence type="ECO:0000256" key="5">
    <source>
        <dbReference type="ARBA" id="ARBA00022884"/>
    </source>
</evidence>
<keyword evidence="4 7" id="KW-0067">ATP-binding</keyword>
<dbReference type="GO" id="GO:0016787">
    <property type="term" value="F:hydrolase activity"/>
    <property type="evidence" value="ECO:0007669"/>
    <property type="project" value="UniProtKB-KW"/>
</dbReference>
<evidence type="ECO:0000313" key="13">
    <source>
        <dbReference type="WBParaSite" id="SPAL_0000306400.1"/>
    </source>
</evidence>
<evidence type="ECO:0000259" key="10">
    <source>
        <dbReference type="PROSITE" id="PS51194"/>
    </source>
</evidence>
<keyword evidence="3 7" id="KW-0347">Helicase</keyword>
<dbReference type="PROSITE" id="PS51192">
    <property type="entry name" value="HELICASE_ATP_BIND_1"/>
    <property type="match status" value="1"/>
</dbReference>
<feature type="compositionally biased region" description="Basic and acidic residues" evidence="8">
    <location>
        <begin position="30"/>
        <end position="39"/>
    </location>
</feature>
<keyword evidence="2 7" id="KW-0378">Hydrolase</keyword>
<comment type="function">
    <text evidence="7">RNA helicase.</text>
</comment>
<feature type="domain" description="Helicase ATP-binding" evidence="9">
    <location>
        <begin position="149"/>
        <end position="334"/>
    </location>
</feature>
<dbReference type="EC" id="3.6.4.13" evidence="7"/>
<keyword evidence="12" id="KW-1185">Reference proteome</keyword>
<dbReference type="GO" id="GO:0005524">
    <property type="term" value="F:ATP binding"/>
    <property type="evidence" value="ECO:0007669"/>
    <property type="project" value="UniProtKB-UniRule"/>
</dbReference>
<evidence type="ECO:0000259" key="11">
    <source>
        <dbReference type="PROSITE" id="PS51195"/>
    </source>
</evidence>
<dbReference type="Pfam" id="PF00271">
    <property type="entry name" value="Helicase_C"/>
    <property type="match status" value="1"/>
</dbReference>
<evidence type="ECO:0000256" key="4">
    <source>
        <dbReference type="ARBA" id="ARBA00022840"/>
    </source>
</evidence>
<comment type="catalytic activity">
    <reaction evidence="7">
        <text>ATP + H2O = ADP + phosphate + H(+)</text>
        <dbReference type="Rhea" id="RHEA:13065"/>
        <dbReference type="ChEBI" id="CHEBI:15377"/>
        <dbReference type="ChEBI" id="CHEBI:15378"/>
        <dbReference type="ChEBI" id="CHEBI:30616"/>
        <dbReference type="ChEBI" id="CHEBI:43474"/>
        <dbReference type="ChEBI" id="CHEBI:456216"/>
        <dbReference type="EC" id="3.6.4.13"/>
    </reaction>
</comment>
<dbReference type="InterPro" id="IPR001650">
    <property type="entry name" value="Helicase_C-like"/>
</dbReference>
<protein>
    <recommendedName>
        <fullName evidence="7">ATP-dependent RNA helicase</fullName>
        <ecNumber evidence="7">3.6.4.13</ecNumber>
    </recommendedName>
</protein>
<evidence type="ECO:0000256" key="8">
    <source>
        <dbReference type="SAM" id="MobiDB-lite"/>
    </source>
</evidence>
<evidence type="ECO:0000256" key="3">
    <source>
        <dbReference type="ARBA" id="ARBA00022806"/>
    </source>
</evidence>
<name>A0A0N5BAJ7_STREA</name>
<dbReference type="InterPro" id="IPR014014">
    <property type="entry name" value="RNA_helicase_DEAD_Q_motif"/>
</dbReference>
<dbReference type="CDD" id="cd18787">
    <property type="entry name" value="SF2_C_DEAD"/>
    <property type="match status" value="1"/>
</dbReference>
<keyword evidence="1 7" id="KW-0547">Nucleotide-binding</keyword>